<name>A0A350P1Q4_9ALTE</name>
<reference evidence="1 2" key="1">
    <citation type="journal article" date="2018" name="Nat. Biotechnol.">
        <title>A standardized bacterial taxonomy based on genome phylogeny substantially revises the tree of life.</title>
        <authorList>
            <person name="Parks D.H."/>
            <person name="Chuvochina M."/>
            <person name="Waite D.W."/>
            <person name="Rinke C."/>
            <person name="Skarshewski A."/>
            <person name="Chaumeil P.A."/>
            <person name="Hugenholtz P."/>
        </authorList>
    </citation>
    <scope>NUCLEOTIDE SEQUENCE [LARGE SCALE GENOMIC DNA]</scope>
    <source>
        <strain evidence="1">UBA11978</strain>
    </source>
</reference>
<comment type="caution">
    <text evidence="1">The sequence shown here is derived from an EMBL/GenBank/DDBJ whole genome shotgun (WGS) entry which is preliminary data.</text>
</comment>
<accession>A0A350P1Q4</accession>
<proteinExistence type="predicted"/>
<sequence>MEIKDYAAEAARYEAAASNNIQNARDSFENCDIDGFVSQWASGITAELNREKARICRQEGLDTFTGLYSGDTRVRAKVVNGKHGSVWLIDDCDQHLTGGRAFIPTGERSKVQRELGLSERPELAPAWVCTAGSGNGLAGAHTVRVITFRTGCKWGSDAKLAA</sequence>
<dbReference type="Proteomes" id="UP000263517">
    <property type="component" value="Unassembled WGS sequence"/>
</dbReference>
<evidence type="ECO:0000313" key="2">
    <source>
        <dbReference type="Proteomes" id="UP000263517"/>
    </source>
</evidence>
<gene>
    <name evidence="1" type="ORF">DCW74_05725</name>
</gene>
<dbReference type="AlphaFoldDB" id="A0A350P1Q4"/>
<protein>
    <submittedName>
        <fullName evidence="1">Uncharacterized protein</fullName>
    </submittedName>
</protein>
<organism evidence="1 2">
    <name type="scientific">Alteromonas australica</name>
    <dbReference type="NCBI Taxonomy" id="589873"/>
    <lineage>
        <taxon>Bacteria</taxon>
        <taxon>Pseudomonadati</taxon>
        <taxon>Pseudomonadota</taxon>
        <taxon>Gammaproteobacteria</taxon>
        <taxon>Alteromonadales</taxon>
        <taxon>Alteromonadaceae</taxon>
        <taxon>Alteromonas/Salinimonas group</taxon>
        <taxon>Alteromonas</taxon>
    </lineage>
</organism>
<evidence type="ECO:0000313" key="1">
    <source>
        <dbReference type="EMBL" id="HAW75221.1"/>
    </source>
</evidence>
<dbReference type="EMBL" id="DNAN01000196">
    <property type="protein sequence ID" value="HAW75221.1"/>
    <property type="molecule type" value="Genomic_DNA"/>
</dbReference>